<feature type="compositionally biased region" description="Low complexity" evidence="1">
    <location>
        <begin position="62"/>
        <end position="73"/>
    </location>
</feature>
<evidence type="ECO:0000256" key="1">
    <source>
        <dbReference type="SAM" id="MobiDB-lite"/>
    </source>
</evidence>
<dbReference type="Proteomes" id="UP001385951">
    <property type="component" value="Unassembled WGS sequence"/>
</dbReference>
<feature type="region of interest" description="Disordered" evidence="1">
    <location>
        <begin position="1"/>
        <end position="88"/>
    </location>
</feature>
<evidence type="ECO:0000313" key="2">
    <source>
        <dbReference type="EMBL" id="KAK7694129.1"/>
    </source>
</evidence>
<organism evidence="2 3">
    <name type="scientific">Cerrena zonata</name>
    <dbReference type="NCBI Taxonomy" id="2478898"/>
    <lineage>
        <taxon>Eukaryota</taxon>
        <taxon>Fungi</taxon>
        <taxon>Dikarya</taxon>
        <taxon>Basidiomycota</taxon>
        <taxon>Agaricomycotina</taxon>
        <taxon>Agaricomycetes</taxon>
        <taxon>Polyporales</taxon>
        <taxon>Cerrenaceae</taxon>
        <taxon>Cerrena</taxon>
    </lineage>
</organism>
<protein>
    <submittedName>
        <fullName evidence="2">Uncharacterized protein</fullName>
    </submittedName>
</protein>
<name>A0AAW0GSV9_9APHY</name>
<accession>A0AAW0GSV9</accession>
<dbReference type="AlphaFoldDB" id="A0AAW0GSV9"/>
<keyword evidence="3" id="KW-1185">Reference proteome</keyword>
<evidence type="ECO:0000313" key="3">
    <source>
        <dbReference type="Proteomes" id="UP001385951"/>
    </source>
</evidence>
<reference evidence="2 3" key="1">
    <citation type="submission" date="2022-09" db="EMBL/GenBank/DDBJ databases">
        <authorList>
            <person name="Palmer J.M."/>
        </authorList>
    </citation>
    <scope>NUCLEOTIDE SEQUENCE [LARGE SCALE GENOMIC DNA]</scope>
    <source>
        <strain evidence="2 3">DSM 7382</strain>
    </source>
</reference>
<gene>
    <name evidence="2" type="ORF">QCA50_003705</name>
</gene>
<dbReference type="EMBL" id="JASBNA010000003">
    <property type="protein sequence ID" value="KAK7694129.1"/>
    <property type="molecule type" value="Genomic_DNA"/>
</dbReference>
<comment type="caution">
    <text evidence="2">The sequence shown here is derived from an EMBL/GenBank/DDBJ whole genome shotgun (WGS) entry which is preliminary data.</text>
</comment>
<proteinExistence type="predicted"/>
<sequence>MNSNADVTRRRSSRLSTTASAVKDSDSKDASAPRRHRLASSPIPEERPTKRPKKSQSVVKEATAGGAIASTSAVTKRKKRSSTNPMTFQLGLKVTGKLDLTSPAREVLKTR</sequence>
<feature type="compositionally biased region" description="Basic and acidic residues" evidence="1">
    <location>
        <begin position="23"/>
        <end position="32"/>
    </location>
</feature>